<gene>
    <name evidence="4" type="ORF">SAMN02745673_02933</name>
</gene>
<sequence>MSAGRSGGLCLLAETRIFPGRPEQCREARLWIRGLVRPFGTVADAVELVTSEFFGNAIRHTASGDVGGEVTVVLAGLGRGVVYLEVADQGAGTGPVRAQLPSPGRTGGRGLYLAEALSTAWGRHPADGSPGDPGGTGVTGPSRGDAPMATWALFLGGGRTSACGEPR</sequence>
<dbReference type="InterPro" id="IPR050267">
    <property type="entry name" value="Anti-sigma-factor_SerPK"/>
</dbReference>
<dbReference type="RefSeq" id="WP_235000997.1">
    <property type="nucleotide sequence ID" value="NZ_FUWS01000007.1"/>
</dbReference>
<dbReference type="SUPFAM" id="SSF55874">
    <property type="entry name" value="ATPase domain of HSP90 chaperone/DNA topoisomerase II/histidine kinase"/>
    <property type="match status" value="1"/>
</dbReference>
<dbReference type="STRING" id="1122192.SAMN02745673_02933"/>
<feature type="domain" description="Histidine kinase/HSP90-like ATPase" evidence="3">
    <location>
        <begin position="18"/>
        <end position="119"/>
    </location>
</feature>
<dbReference type="PANTHER" id="PTHR35526">
    <property type="entry name" value="ANTI-SIGMA-F FACTOR RSBW-RELATED"/>
    <property type="match status" value="1"/>
</dbReference>
<evidence type="ECO:0000259" key="3">
    <source>
        <dbReference type="Pfam" id="PF13581"/>
    </source>
</evidence>
<dbReference type="Gene3D" id="3.30.565.10">
    <property type="entry name" value="Histidine kinase-like ATPase, C-terminal domain"/>
    <property type="match status" value="1"/>
</dbReference>
<proteinExistence type="predicted"/>
<keyword evidence="4" id="KW-0808">Transferase</keyword>
<dbReference type="CDD" id="cd16936">
    <property type="entry name" value="HATPase_RsbW-like"/>
    <property type="match status" value="1"/>
</dbReference>
<evidence type="ECO:0000256" key="2">
    <source>
        <dbReference type="SAM" id="MobiDB-lite"/>
    </source>
</evidence>
<dbReference type="AlphaFoldDB" id="A0A1T4RS91"/>
<dbReference type="EMBL" id="FUWS01000007">
    <property type="protein sequence ID" value="SKA18793.1"/>
    <property type="molecule type" value="Genomic_DNA"/>
</dbReference>
<reference evidence="4 5" key="1">
    <citation type="submission" date="2017-02" db="EMBL/GenBank/DDBJ databases">
        <authorList>
            <person name="Peterson S.W."/>
        </authorList>
    </citation>
    <scope>NUCLEOTIDE SEQUENCE [LARGE SCALE GENOMIC DNA]</scope>
    <source>
        <strain evidence="4 5">DSM 45154</strain>
    </source>
</reference>
<dbReference type="Pfam" id="PF13581">
    <property type="entry name" value="HATPase_c_2"/>
    <property type="match status" value="1"/>
</dbReference>
<dbReference type="InterPro" id="IPR003594">
    <property type="entry name" value="HATPase_dom"/>
</dbReference>
<dbReference type="Proteomes" id="UP000190637">
    <property type="component" value="Unassembled WGS sequence"/>
</dbReference>
<feature type="region of interest" description="Disordered" evidence="2">
    <location>
        <begin position="122"/>
        <end position="143"/>
    </location>
</feature>
<evidence type="ECO:0000256" key="1">
    <source>
        <dbReference type="ARBA" id="ARBA00022527"/>
    </source>
</evidence>
<keyword evidence="4" id="KW-0418">Kinase</keyword>
<organism evidence="4 5">
    <name type="scientific">Marinactinospora thermotolerans DSM 45154</name>
    <dbReference type="NCBI Taxonomy" id="1122192"/>
    <lineage>
        <taxon>Bacteria</taxon>
        <taxon>Bacillati</taxon>
        <taxon>Actinomycetota</taxon>
        <taxon>Actinomycetes</taxon>
        <taxon>Streptosporangiales</taxon>
        <taxon>Nocardiopsidaceae</taxon>
        <taxon>Marinactinospora</taxon>
    </lineage>
</organism>
<dbReference type="PANTHER" id="PTHR35526:SF3">
    <property type="entry name" value="ANTI-SIGMA-F FACTOR RSBW"/>
    <property type="match status" value="1"/>
</dbReference>
<keyword evidence="5" id="KW-1185">Reference proteome</keyword>
<name>A0A1T4RS91_9ACTN</name>
<accession>A0A1T4RS91</accession>
<dbReference type="GO" id="GO:0004674">
    <property type="term" value="F:protein serine/threonine kinase activity"/>
    <property type="evidence" value="ECO:0007669"/>
    <property type="project" value="UniProtKB-KW"/>
</dbReference>
<dbReference type="InterPro" id="IPR036890">
    <property type="entry name" value="HATPase_C_sf"/>
</dbReference>
<protein>
    <submittedName>
        <fullName evidence="4">Anti-sigma regulatory factor (Ser/Thr protein kinase)</fullName>
    </submittedName>
</protein>
<evidence type="ECO:0000313" key="5">
    <source>
        <dbReference type="Proteomes" id="UP000190637"/>
    </source>
</evidence>
<evidence type="ECO:0000313" key="4">
    <source>
        <dbReference type="EMBL" id="SKA18793.1"/>
    </source>
</evidence>
<keyword evidence="1" id="KW-0723">Serine/threonine-protein kinase</keyword>